<dbReference type="Proteomes" id="UP000217446">
    <property type="component" value="Unassembled WGS sequence"/>
</dbReference>
<sequence length="159" mass="16598">MSDLISDGNTKVAFATSIANLSAPTVAELTAANDWTTRLTPDGLKADPATADVDTSSLASTFTTNQPGRRSYTVELTFKRGSTPTEDQPYTTLTYGATGFVIVRRGVAYATAFATGDKVEVYPVAAGEAQNIAPAANEVSKFMAPLKVTSDPATRAVVA</sequence>
<dbReference type="AlphaFoldDB" id="A0A250VSZ4"/>
<dbReference type="STRING" id="1963.AQJ27_44815"/>
<protein>
    <submittedName>
        <fullName evidence="1">Uncharacterized protein</fullName>
    </submittedName>
</protein>
<dbReference type="RefSeq" id="WP_067382894.1">
    <property type="nucleotide sequence ID" value="NZ_BDQI01000034.1"/>
</dbReference>
<name>A0A250VSZ4_STROL</name>
<proteinExistence type="predicted"/>
<evidence type="ECO:0000313" key="1">
    <source>
        <dbReference type="EMBL" id="GAX57333.1"/>
    </source>
</evidence>
<dbReference type="InterPro" id="IPR058009">
    <property type="entry name" value="TTP_Phage_16"/>
</dbReference>
<accession>A0A250VSZ4</accession>
<gene>
    <name evidence="1" type="ORF">SO3561_08903</name>
</gene>
<comment type="caution">
    <text evidence="1">The sequence shown here is derived from an EMBL/GenBank/DDBJ whole genome shotgun (WGS) entry which is preliminary data.</text>
</comment>
<reference evidence="2" key="1">
    <citation type="submission" date="2017-05" db="EMBL/GenBank/DDBJ databases">
        <title>Streptomyces olivochromogenes NBRC 3561 whole genome shotgun sequence.</title>
        <authorList>
            <person name="Dohra H."/>
            <person name="Kodani S."/>
        </authorList>
    </citation>
    <scope>NUCLEOTIDE SEQUENCE [LARGE SCALE GENOMIC DNA]</scope>
    <source>
        <strain evidence="2">NBRC 3561</strain>
    </source>
</reference>
<organism evidence="1 2">
    <name type="scientific">Streptomyces olivochromogenes</name>
    <dbReference type="NCBI Taxonomy" id="1963"/>
    <lineage>
        <taxon>Bacteria</taxon>
        <taxon>Bacillati</taxon>
        <taxon>Actinomycetota</taxon>
        <taxon>Actinomycetes</taxon>
        <taxon>Kitasatosporales</taxon>
        <taxon>Streptomycetaceae</taxon>
        <taxon>Streptomyces</taxon>
    </lineage>
</organism>
<dbReference type="Pfam" id="PF25595">
    <property type="entry name" value="Phage_TTP_16"/>
    <property type="match status" value="1"/>
</dbReference>
<keyword evidence="2" id="KW-1185">Reference proteome</keyword>
<evidence type="ECO:0000313" key="2">
    <source>
        <dbReference type="Proteomes" id="UP000217446"/>
    </source>
</evidence>
<dbReference type="EMBL" id="BDQI01000034">
    <property type="protein sequence ID" value="GAX57333.1"/>
    <property type="molecule type" value="Genomic_DNA"/>
</dbReference>